<organism evidence="1 2">
    <name type="scientific">Planotetraspora kaengkrachanensis</name>
    <dbReference type="NCBI Taxonomy" id="575193"/>
    <lineage>
        <taxon>Bacteria</taxon>
        <taxon>Bacillati</taxon>
        <taxon>Actinomycetota</taxon>
        <taxon>Actinomycetes</taxon>
        <taxon>Streptosporangiales</taxon>
        <taxon>Streptosporangiaceae</taxon>
        <taxon>Planotetraspora</taxon>
    </lineage>
</organism>
<comment type="caution">
    <text evidence="1">The sequence shown here is derived from an EMBL/GenBank/DDBJ whole genome shotgun (WGS) entry which is preliminary data.</text>
</comment>
<evidence type="ECO:0000313" key="1">
    <source>
        <dbReference type="EMBL" id="GIG77520.1"/>
    </source>
</evidence>
<proteinExistence type="predicted"/>
<accession>A0A8J3M5J5</accession>
<keyword evidence="2" id="KW-1185">Reference proteome</keyword>
<sequence length="110" mass="12550">MVALAGEHGFRPSHATRSELELVDPVRRRIVYLNRRRLRVRTIAVIVPPWSEVDELRAIHGVSFRGGFFHSSNLRTFPRRVNDGIGEIPYGYSMVCADAGAFSRLLDRCR</sequence>
<evidence type="ECO:0000313" key="2">
    <source>
        <dbReference type="Proteomes" id="UP000630097"/>
    </source>
</evidence>
<gene>
    <name evidence="1" type="ORF">Pka01_06470</name>
</gene>
<dbReference type="Proteomes" id="UP000630097">
    <property type="component" value="Unassembled WGS sequence"/>
</dbReference>
<name>A0A8J3M5J5_9ACTN</name>
<dbReference type="AlphaFoldDB" id="A0A8J3M5J5"/>
<reference evidence="1 2" key="1">
    <citation type="submission" date="2021-01" db="EMBL/GenBank/DDBJ databases">
        <title>Whole genome shotgun sequence of Planotetraspora kaengkrachanensis NBRC 104272.</title>
        <authorList>
            <person name="Komaki H."/>
            <person name="Tamura T."/>
        </authorList>
    </citation>
    <scope>NUCLEOTIDE SEQUENCE [LARGE SCALE GENOMIC DNA]</scope>
    <source>
        <strain evidence="1 2">NBRC 104272</strain>
    </source>
</reference>
<dbReference type="EMBL" id="BONV01000002">
    <property type="protein sequence ID" value="GIG77520.1"/>
    <property type="molecule type" value="Genomic_DNA"/>
</dbReference>
<protein>
    <submittedName>
        <fullName evidence="1">Uncharacterized protein</fullName>
    </submittedName>
</protein>